<dbReference type="NCBIfam" id="TIGR00513">
    <property type="entry name" value="accA"/>
    <property type="match status" value="1"/>
</dbReference>
<evidence type="ECO:0000259" key="11">
    <source>
        <dbReference type="PROSITE" id="PS50989"/>
    </source>
</evidence>
<keyword evidence="7" id="KW-0067">ATP-binding</keyword>
<gene>
    <name evidence="12" type="ORF">S01H1_66107</name>
</gene>
<evidence type="ECO:0000256" key="6">
    <source>
        <dbReference type="ARBA" id="ARBA00022832"/>
    </source>
</evidence>
<evidence type="ECO:0000256" key="3">
    <source>
        <dbReference type="ARBA" id="ARBA00022516"/>
    </source>
</evidence>
<evidence type="ECO:0000256" key="7">
    <source>
        <dbReference type="ARBA" id="ARBA00022840"/>
    </source>
</evidence>
<dbReference type="PANTHER" id="PTHR42853">
    <property type="entry name" value="ACETYL-COENZYME A CARBOXYLASE CARBOXYL TRANSFERASE SUBUNIT ALPHA"/>
    <property type="match status" value="1"/>
</dbReference>
<protein>
    <recommendedName>
        <fullName evidence="2">acetyl-CoA carboxytransferase</fullName>
        <ecNumber evidence="2">2.1.3.15</ecNumber>
    </recommendedName>
</protein>
<feature type="non-terminal residue" evidence="12">
    <location>
        <position position="250"/>
    </location>
</feature>
<comment type="catalytic activity">
    <reaction evidence="10">
        <text>N(6)-carboxybiotinyl-L-lysyl-[protein] + acetyl-CoA = N(6)-biotinyl-L-lysyl-[protein] + malonyl-CoA</text>
        <dbReference type="Rhea" id="RHEA:54728"/>
        <dbReference type="Rhea" id="RHEA-COMP:10505"/>
        <dbReference type="Rhea" id="RHEA-COMP:10506"/>
        <dbReference type="ChEBI" id="CHEBI:57288"/>
        <dbReference type="ChEBI" id="CHEBI:57384"/>
        <dbReference type="ChEBI" id="CHEBI:83144"/>
        <dbReference type="ChEBI" id="CHEBI:83145"/>
        <dbReference type="EC" id="2.1.3.15"/>
    </reaction>
</comment>
<dbReference type="InterPro" id="IPR029045">
    <property type="entry name" value="ClpP/crotonase-like_dom_sf"/>
</dbReference>
<dbReference type="PANTHER" id="PTHR42853:SF3">
    <property type="entry name" value="ACETYL-COENZYME A CARBOXYLASE CARBOXYL TRANSFERASE SUBUNIT ALPHA, CHLOROPLASTIC"/>
    <property type="match status" value="1"/>
</dbReference>
<proteinExistence type="predicted"/>
<evidence type="ECO:0000313" key="12">
    <source>
        <dbReference type="EMBL" id="GAG41393.1"/>
    </source>
</evidence>
<organism evidence="12">
    <name type="scientific">marine sediment metagenome</name>
    <dbReference type="NCBI Taxonomy" id="412755"/>
    <lineage>
        <taxon>unclassified sequences</taxon>
        <taxon>metagenomes</taxon>
        <taxon>ecological metagenomes</taxon>
    </lineage>
</organism>
<dbReference type="SUPFAM" id="SSF52096">
    <property type="entry name" value="ClpP/crotonase"/>
    <property type="match status" value="1"/>
</dbReference>
<evidence type="ECO:0000256" key="5">
    <source>
        <dbReference type="ARBA" id="ARBA00022741"/>
    </source>
</evidence>
<evidence type="ECO:0000256" key="1">
    <source>
        <dbReference type="ARBA" id="ARBA00004956"/>
    </source>
</evidence>
<keyword evidence="6" id="KW-0276">Fatty acid metabolism</keyword>
<dbReference type="GO" id="GO:2001295">
    <property type="term" value="P:malonyl-CoA biosynthetic process"/>
    <property type="evidence" value="ECO:0007669"/>
    <property type="project" value="UniProtKB-UniPathway"/>
</dbReference>
<dbReference type="InterPro" id="IPR001095">
    <property type="entry name" value="Acetyl_CoA_COase_a_su"/>
</dbReference>
<dbReference type="GO" id="GO:0009317">
    <property type="term" value="C:acetyl-CoA carboxylase complex"/>
    <property type="evidence" value="ECO:0007669"/>
    <property type="project" value="InterPro"/>
</dbReference>
<keyword evidence="4" id="KW-0808">Transferase</keyword>
<name>X0XXS6_9ZZZZ</name>
<evidence type="ECO:0000256" key="10">
    <source>
        <dbReference type="ARBA" id="ARBA00049152"/>
    </source>
</evidence>
<dbReference type="PROSITE" id="PS50989">
    <property type="entry name" value="COA_CT_CTER"/>
    <property type="match status" value="1"/>
</dbReference>
<feature type="non-terminal residue" evidence="12">
    <location>
        <position position="1"/>
    </location>
</feature>
<dbReference type="NCBIfam" id="NF004344">
    <property type="entry name" value="PRK05724.1"/>
    <property type="match status" value="1"/>
</dbReference>
<dbReference type="InterPro" id="IPR011763">
    <property type="entry name" value="COA_CT_C"/>
</dbReference>
<feature type="domain" description="CoA carboxyltransferase C-terminal" evidence="11">
    <location>
        <begin position="9"/>
        <end position="250"/>
    </location>
</feature>
<evidence type="ECO:0000256" key="2">
    <source>
        <dbReference type="ARBA" id="ARBA00011883"/>
    </source>
</evidence>
<comment type="pathway">
    <text evidence="1">Lipid metabolism; malonyl-CoA biosynthesis; malonyl-CoA from acetyl-CoA: step 1/1.</text>
</comment>
<keyword evidence="8" id="KW-0443">Lipid metabolism</keyword>
<dbReference type="EMBL" id="BARS01043697">
    <property type="protein sequence ID" value="GAG41393.1"/>
    <property type="molecule type" value="Genomic_DNA"/>
</dbReference>
<dbReference type="GO" id="GO:0005524">
    <property type="term" value="F:ATP binding"/>
    <property type="evidence" value="ECO:0007669"/>
    <property type="project" value="UniProtKB-KW"/>
</dbReference>
<accession>X0XXS6</accession>
<evidence type="ECO:0000256" key="4">
    <source>
        <dbReference type="ARBA" id="ARBA00022679"/>
    </source>
</evidence>
<dbReference type="GO" id="GO:0016743">
    <property type="term" value="F:carboxyl- or carbamoyltransferase activity"/>
    <property type="evidence" value="ECO:0007669"/>
    <property type="project" value="InterPro"/>
</dbReference>
<dbReference type="Pfam" id="PF03255">
    <property type="entry name" value="ACCA"/>
    <property type="match status" value="1"/>
</dbReference>
<keyword evidence="3" id="KW-0444">Lipid biosynthesis</keyword>
<dbReference type="GO" id="GO:0003989">
    <property type="term" value="F:acetyl-CoA carboxylase activity"/>
    <property type="evidence" value="ECO:0007669"/>
    <property type="project" value="InterPro"/>
</dbReference>
<reference evidence="12" key="1">
    <citation type="journal article" date="2014" name="Front. Microbiol.">
        <title>High frequency of phylogenetically diverse reductive dehalogenase-homologous genes in deep subseafloor sedimentary metagenomes.</title>
        <authorList>
            <person name="Kawai M."/>
            <person name="Futagami T."/>
            <person name="Toyoda A."/>
            <person name="Takaki Y."/>
            <person name="Nishi S."/>
            <person name="Hori S."/>
            <person name="Arai W."/>
            <person name="Tsubouchi T."/>
            <person name="Morono Y."/>
            <person name="Uchiyama I."/>
            <person name="Ito T."/>
            <person name="Fujiyama A."/>
            <person name="Inagaki F."/>
            <person name="Takami H."/>
        </authorList>
    </citation>
    <scope>NUCLEOTIDE SEQUENCE</scope>
    <source>
        <strain evidence="12">Expedition CK06-06</strain>
    </source>
</reference>
<keyword evidence="9" id="KW-0275">Fatty acid biosynthesis</keyword>
<dbReference type="Gene3D" id="3.90.226.10">
    <property type="entry name" value="2-enoyl-CoA Hydratase, Chain A, domain 1"/>
    <property type="match status" value="1"/>
</dbReference>
<evidence type="ECO:0000256" key="9">
    <source>
        <dbReference type="ARBA" id="ARBA00023160"/>
    </source>
</evidence>
<dbReference type="PRINTS" id="PR01069">
    <property type="entry name" value="ACCCTRFRASEA"/>
</dbReference>
<keyword evidence="5" id="KW-0547">Nucleotide-binding</keyword>
<dbReference type="NCBIfam" id="NF041504">
    <property type="entry name" value="AccA_sub"/>
    <property type="match status" value="1"/>
</dbReference>
<dbReference type="UniPathway" id="UPA00655">
    <property type="reaction ID" value="UER00711"/>
</dbReference>
<dbReference type="AlphaFoldDB" id="X0XXS6"/>
<dbReference type="GO" id="GO:0006633">
    <property type="term" value="P:fatty acid biosynthetic process"/>
    <property type="evidence" value="ECO:0007669"/>
    <property type="project" value="UniProtKB-KW"/>
</dbReference>
<evidence type="ECO:0000256" key="8">
    <source>
        <dbReference type="ARBA" id="ARBA00023098"/>
    </source>
</evidence>
<dbReference type="EC" id="2.1.3.15" evidence="2"/>
<comment type="caution">
    <text evidence="12">The sequence shown here is derived from an EMBL/GenBank/DDBJ whole genome shotgun (WGS) entry which is preliminary data.</text>
</comment>
<sequence length="250" mass="27424">GRDYSVEIRSLREDYISLLTKTYANLTAWETVQVARHPKRPLAGDYIDHIVKNFVELHGDRHFRDDRAMRCGLGSIGTEKVMVIAQHKGRDTKERLECNFGMCHPEGYRKATRMMKLAAKFALPVVCMVDTPGAYPGVGSEERGVAQAIADSMMEMSRLATPIVVTIIGEGASGGAIGIGVGDRMGMMQYAWYSVISPEGCAAILWRTGEKAAEAAEAMQVTARSMKKHDLIDDIIPEPLGGAHRDPDEA</sequence>